<dbReference type="RefSeq" id="WP_052268016.1">
    <property type="nucleotide sequence ID" value="NZ_AYSO01000014.1"/>
</dbReference>
<reference evidence="1 2" key="1">
    <citation type="journal article" date="2015" name="Infect. Genet. Evol.">
        <title>Genomic sequences of six botulinum neurotoxin-producing strains representing three clostridial species illustrate the mobility and diversity of botulinum neurotoxin genes.</title>
        <authorList>
            <person name="Smith T.J."/>
            <person name="Hill K.K."/>
            <person name="Xie G."/>
            <person name="Foley B.T."/>
            <person name="Williamson C.H."/>
            <person name="Foster J.T."/>
            <person name="Johnson S.L."/>
            <person name="Chertkov O."/>
            <person name="Teshima H."/>
            <person name="Gibbons H.S."/>
            <person name="Johnsky L.A."/>
            <person name="Karavis M.A."/>
            <person name="Smith L.A."/>
        </authorList>
    </citation>
    <scope>NUCLEOTIDE SEQUENCE [LARGE SCALE GENOMIC DNA]</scope>
    <source>
        <strain evidence="1 2">CDC 2741</strain>
    </source>
</reference>
<dbReference type="EMBL" id="AYSO01000014">
    <property type="protein sequence ID" value="KIE47586.1"/>
    <property type="molecule type" value="Genomic_DNA"/>
</dbReference>
<protein>
    <submittedName>
        <fullName evidence="1">Uncharacterized protein</fullName>
    </submittedName>
</protein>
<gene>
    <name evidence="1" type="ORF">U732_3162</name>
</gene>
<dbReference type="AlphaFoldDB" id="A0A0C1RAZ4"/>
<proteinExistence type="predicted"/>
<comment type="caution">
    <text evidence="1">The sequence shown here is derived from an EMBL/GenBank/DDBJ whole genome shotgun (WGS) entry which is preliminary data.</text>
</comment>
<sequence>MMVIEKDIPLELTFNMDNLKNNNSSIDFIKSANSTTLLTIDYTKNNKATLVSEDLGEILIKNNSEILGIIIVVDNLENTDLNKIFSQYLLE</sequence>
<dbReference type="Proteomes" id="UP000031366">
    <property type="component" value="Unassembled WGS sequence"/>
</dbReference>
<name>A0A0C1RAZ4_9CLOT</name>
<organism evidence="1 2">
    <name type="scientific">Clostridium argentinense CDC 2741</name>
    <dbReference type="NCBI Taxonomy" id="1418104"/>
    <lineage>
        <taxon>Bacteria</taxon>
        <taxon>Bacillati</taxon>
        <taxon>Bacillota</taxon>
        <taxon>Clostridia</taxon>
        <taxon>Eubacteriales</taxon>
        <taxon>Clostridiaceae</taxon>
        <taxon>Clostridium</taxon>
    </lineage>
</organism>
<accession>A0A0C1RAZ4</accession>
<keyword evidence="2" id="KW-1185">Reference proteome</keyword>
<evidence type="ECO:0000313" key="2">
    <source>
        <dbReference type="Proteomes" id="UP000031366"/>
    </source>
</evidence>
<evidence type="ECO:0000313" key="1">
    <source>
        <dbReference type="EMBL" id="KIE47586.1"/>
    </source>
</evidence>